<dbReference type="PROSITE" id="PS50238">
    <property type="entry name" value="RHOGAP"/>
    <property type="match status" value="1"/>
</dbReference>
<dbReference type="PANTHER" id="PTHR45808:SF2">
    <property type="entry name" value="RHO GTPASE-ACTIVATING PROTEIN 68F"/>
    <property type="match status" value="1"/>
</dbReference>
<dbReference type="Pfam" id="PF13716">
    <property type="entry name" value="CRAL_TRIO_2"/>
    <property type="match status" value="1"/>
</dbReference>
<dbReference type="AlphaFoldDB" id="A0A182VE26"/>
<keyword evidence="4" id="KW-1185">Reference proteome</keyword>
<evidence type="ECO:0008006" key="5">
    <source>
        <dbReference type="Google" id="ProtNLM"/>
    </source>
</evidence>
<proteinExistence type="predicted"/>
<evidence type="ECO:0000259" key="2">
    <source>
        <dbReference type="PROSITE" id="PS50238"/>
    </source>
</evidence>
<dbReference type="GO" id="GO:0005737">
    <property type="term" value="C:cytoplasm"/>
    <property type="evidence" value="ECO:0007669"/>
    <property type="project" value="TreeGrafter"/>
</dbReference>
<organism evidence="3 4">
    <name type="scientific">Anopheles merus</name>
    <name type="common">Mosquito</name>
    <dbReference type="NCBI Taxonomy" id="30066"/>
    <lineage>
        <taxon>Eukaryota</taxon>
        <taxon>Metazoa</taxon>
        <taxon>Ecdysozoa</taxon>
        <taxon>Arthropoda</taxon>
        <taxon>Hexapoda</taxon>
        <taxon>Insecta</taxon>
        <taxon>Pterygota</taxon>
        <taxon>Neoptera</taxon>
        <taxon>Endopterygota</taxon>
        <taxon>Diptera</taxon>
        <taxon>Nematocera</taxon>
        <taxon>Culicoidea</taxon>
        <taxon>Culicidae</taxon>
        <taxon>Anophelinae</taxon>
        <taxon>Anopheles</taxon>
    </lineage>
</organism>
<reference evidence="3" key="1">
    <citation type="submission" date="2020-05" db="UniProtKB">
        <authorList>
            <consortium name="EnsemblMetazoa"/>
        </authorList>
    </citation>
    <scope>IDENTIFICATION</scope>
    <source>
        <strain evidence="3">MAF</strain>
    </source>
</reference>
<evidence type="ECO:0000313" key="3">
    <source>
        <dbReference type="EnsemblMetazoa" id="AMEM013397-PA"/>
    </source>
</evidence>
<dbReference type="Proteomes" id="UP000075903">
    <property type="component" value="Unassembled WGS sequence"/>
</dbReference>
<dbReference type="VEuPathDB" id="VectorBase:AMEM21_014271"/>
<dbReference type="SMART" id="SM00516">
    <property type="entry name" value="SEC14"/>
    <property type="match status" value="1"/>
</dbReference>
<dbReference type="Pfam" id="PF00620">
    <property type="entry name" value="RhoGAP"/>
    <property type="match status" value="1"/>
</dbReference>
<dbReference type="SUPFAM" id="SSF48350">
    <property type="entry name" value="GTPase activation domain, GAP"/>
    <property type="match status" value="1"/>
</dbReference>
<feature type="domain" description="CRAL-TRIO" evidence="1">
    <location>
        <begin position="153"/>
        <end position="308"/>
    </location>
</feature>
<dbReference type="InterPro" id="IPR001251">
    <property type="entry name" value="CRAL-TRIO_dom"/>
</dbReference>
<dbReference type="STRING" id="30066.A0A182VE26"/>
<dbReference type="EnsemblMetazoa" id="AMEM013397-RA">
    <property type="protein sequence ID" value="AMEM013397-PA"/>
    <property type="gene ID" value="AMEM013397"/>
</dbReference>
<accession>A0A182VE26</accession>
<evidence type="ECO:0000259" key="1">
    <source>
        <dbReference type="PROSITE" id="PS50191"/>
    </source>
</evidence>
<dbReference type="PANTHER" id="PTHR45808">
    <property type="entry name" value="RHO GTPASE-ACTIVATING PROTEIN 68F"/>
    <property type="match status" value="1"/>
</dbReference>
<dbReference type="Gene3D" id="3.40.525.10">
    <property type="entry name" value="CRAL-TRIO lipid binding domain"/>
    <property type="match status" value="1"/>
</dbReference>
<dbReference type="PROSITE" id="PS50191">
    <property type="entry name" value="CRAL_TRIO"/>
    <property type="match status" value="1"/>
</dbReference>
<dbReference type="SUPFAM" id="SSF52087">
    <property type="entry name" value="CRAL/TRIO domain"/>
    <property type="match status" value="1"/>
</dbReference>
<name>A0A182VE26_ANOME</name>
<dbReference type="InterPro" id="IPR036865">
    <property type="entry name" value="CRAL-TRIO_dom_sf"/>
</dbReference>
<dbReference type="VEuPathDB" id="VectorBase:AMEM013397"/>
<dbReference type="CDD" id="cd00170">
    <property type="entry name" value="SEC14"/>
    <property type="match status" value="1"/>
</dbReference>
<dbReference type="Gene3D" id="1.10.555.10">
    <property type="entry name" value="Rho GTPase activation protein"/>
    <property type="match status" value="1"/>
</dbReference>
<sequence length="541" mass="62730">MLSLFCCAQAARAMLSKGAPLNPPMIDSTEDPHPSLSDWHDYEPNLEFDDTELTHPSPEPGTTTVFDDINYSGTFVSSSTHWQRSRPCGEDSFDSLMALVVMHRINRSEKEELCTAQTSEFEIPSEDEIIKTTLEADNYEEQLTMVGHDENAIRKDFKRRKFIEFIGTDKQGQPIIAIYACRLPERKDLNSNIFIDFIIKSMEEFVQNDYIIAYFHQGMKDNNKPALQFLWNSYKELDRSFKKNLKKLYVVHSTTFIRMVWFFFKPIISEKFKSKLIYTSSLDELKQSLGLNTLKVPDPVKEFDEKINNGTRYTLRGSKSSLKSSRSLENLPKSAQFGVSLRFIIENSACLNCIPPIVRKCVDHLSLPDVVETEGIFRRSGNYARIKELRAKINAGDEVQLSSEDTHVVASLLKTFLRELEEPLLTYELYEDITQFGEWKTEETRSRNVKQLLRERLPEENYELFKYIVEFLGKIMERKDFNKMTSSNLAIVFGPNLIWPKQEQMSLDEIGPINAFIDYVLQHQDDIYFVDINKKDRGAYD</sequence>
<dbReference type="GO" id="GO:0007264">
    <property type="term" value="P:small GTPase-mediated signal transduction"/>
    <property type="evidence" value="ECO:0007669"/>
    <property type="project" value="TreeGrafter"/>
</dbReference>
<dbReference type="GO" id="GO:2001136">
    <property type="term" value="P:negative regulation of endocytic recycling"/>
    <property type="evidence" value="ECO:0007669"/>
    <property type="project" value="TreeGrafter"/>
</dbReference>
<dbReference type="InterPro" id="IPR008936">
    <property type="entry name" value="Rho_GTPase_activation_prot"/>
</dbReference>
<dbReference type="SMART" id="SM00324">
    <property type="entry name" value="RhoGAP"/>
    <property type="match status" value="1"/>
</dbReference>
<dbReference type="InterPro" id="IPR000198">
    <property type="entry name" value="RhoGAP_dom"/>
</dbReference>
<feature type="domain" description="Rho-GAP" evidence="2">
    <location>
        <begin position="339"/>
        <end position="528"/>
    </location>
</feature>
<evidence type="ECO:0000313" key="4">
    <source>
        <dbReference type="Proteomes" id="UP000075903"/>
    </source>
</evidence>
<protein>
    <recommendedName>
        <fullName evidence="5">Rho-GAP domain-containing protein</fullName>
    </recommendedName>
</protein>
<dbReference type="GO" id="GO:0005096">
    <property type="term" value="F:GTPase activator activity"/>
    <property type="evidence" value="ECO:0007669"/>
    <property type="project" value="TreeGrafter"/>
</dbReference>